<evidence type="ECO:0000256" key="9">
    <source>
        <dbReference type="SAM" id="Phobius"/>
    </source>
</evidence>
<organism evidence="11 12">
    <name type="scientific">Rotaria sordida</name>
    <dbReference type="NCBI Taxonomy" id="392033"/>
    <lineage>
        <taxon>Eukaryota</taxon>
        <taxon>Metazoa</taxon>
        <taxon>Spiralia</taxon>
        <taxon>Gnathifera</taxon>
        <taxon>Rotifera</taxon>
        <taxon>Eurotatoria</taxon>
        <taxon>Bdelloidea</taxon>
        <taxon>Philodinida</taxon>
        <taxon>Philodinidae</taxon>
        <taxon>Rotaria</taxon>
    </lineage>
</organism>
<keyword evidence="6 9" id="KW-0472">Membrane</keyword>
<evidence type="ECO:0000256" key="7">
    <source>
        <dbReference type="ARBA" id="ARBA00023170"/>
    </source>
</evidence>
<dbReference type="InterPro" id="IPR026966">
    <property type="entry name" value="Neurofascin/L1/NrCAM_C"/>
</dbReference>
<gene>
    <name evidence="11" type="ORF">JBS370_LOCUS16553</name>
</gene>
<sequence length="452" mass="50894">PTYVPRNFRVLQMLDSTTVQFAWDPPLSSDEINIRGVLKAYQIEIFRLDDPVKSRLVISDILPNQTWTTVFNAPPNADVGAHIRIETERYFGPTSPVIQFPTREGRPGPVTNLRGVPYTSNGIFLLWDPPDETNGVIIGYQIDYKPIESIASQPGIDQPSILLRDDTRRNYLLSSLNPDTKYRVQVRARTSVGPSISPAIIELTTNLSLAPSKPTFTVTHRGQTFFNISFDPTIMTVPGSLYFVQYKENDKDDQANFKTSYTVSNDRTIFVNGLEAGKIYTTILVASDGIQAETKSDPQMVSTLNKDRAPRVINSPWFIGLIIAIVVLIIVFAIVCGIMKRKGGKYSVQDKEMLHGPSGYGDNDGKFSEYYRAPSDVSIKHSHISLHNGDDRDSMAEFNDEKDRSRFTEDGSFIGQYGRDDKRHTNLVKYDENDGFPNEYQNDDQGKYLSHL</sequence>
<dbReference type="PROSITE" id="PS50853">
    <property type="entry name" value="FN3"/>
    <property type="match status" value="3"/>
</dbReference>
<dbReference type="InterPro" id="IPR013783">
    <property type="entry name" value="Ig-like_fold"/>
</dbReference>
<dbReference type="SMART" id="SM00060">
    <property type="entry name" value="FN3"/>
    <property type="match status" value="2"/>
</dbReference>
<dbReference type="AlphaFoldDB" id="A0A819CL08"/>
<keyword evidence="5 9" id="KW-1133">Transmembrane helix</keyword>
<dbReference type="EMBL" id="CAJOBD010001675">
    <property type="protein sequence ID" value="CAF3822546.1"/>
    <property type="molecule type" value="Genomic_DNA"/>
</dbReference>
<feature type="non-terminal residue" evidence="11">
    <location>
        <position position="1"/>
    </location>
</feature>
<dbReference type="GO" id="GO:0005886">
    <property type="term" value="C:plasma membrane"/>
    <property type="evidence" value="ECO:0007669"/>
    <property type="project" value="TreeGrafter"/>
</dbReference>
<keyword evidence="3" id="KW-0547">Nucleotide-binding</keyword>
<dbReference type="Pfam" id="PF00041">
    <property type="entry name" value="fn3"/>
    <property type="match status" value="1"/>
</dbReference>
<evidence type="ECO:0000256" key="6">
    <source>
        <dbReference type="ARBA" id="ARBA00023136"/>
    </source>
</evidence>
<comment type="caution">
    <text evidence="11">The sequence shown here is derived from an EMBL/GenBank/DDBJ whole genome shotgun (WGS) entry which is preliminary data.</text>
</comment>
<dbReference type="Pfam" id="PF13882">
    <property type="entry name" value="Bravo_FIGEY"/>
    <property type="match status" value="1"/>
</dbReference>
<feature type="region of interest" description="Disordered" evidence="8">
    <location>
        <begin position="431"/>
        <end position="452"/>
    </location>
</feature>
<keyword evidence="7" id="KW-0675">Receptor</keyword>
<dbReference type="SUPFAM" id="SSF49265">
    <property type="entry name" value="Fibronectin type III"/>
    <property type="match status" value="2"/>
</dbReference>
<protein>
    <recommendedName>
        <fullName evidence="10">Fibronectin type-III domain-containing protein</fullName>
    </recommendedName>
</protein>
<feature type="domain" description="Fibronectin type-III" evidence="10">
    <location>
        <begin position="4"/>
        <end position="105"/>
    </location>
</feature>
<keyword evidence="2 9" id="KW-0812">Transmembrane</keyword>
<dbReference type="PANTHER" id="PTHR46877:SF14">
    <property type="entry name" value="RECEPTOR PROTEIN-TYROSINE KINASE"/>
    <property type="match status" value="1"/>
</dbReference>
<dbReference type="PANTHER" id="PTHR46877">
    <property type="entry name" value="EPH RECEPTOR A5"/>
    <property type="match status" value="1"/>
</dbReference>
<evidence type="ECO:0000256" key="8">
    <source>
        <dbReference type="SAM" id="MobiDB-lite"/>
    </source>
</evidence>
<feature type="domain" description="Fibronectin type-III" evidence="10">
    <location>
        <begin position="109"/>
        <end position="208"/>
    </location>
</feature>
<reference evidence="11" key="1">
    <citation type="submission" date="2021-02" db="EMBL/GenBank/DDBJ databases">
        <authorList>
            <person name="Nowell W R."/>
        </authorList>
    </citation>
    <scope>NUCLEOTIDE SEQUENCE</scope>
</reference>
<evidence type="ECO:0000256" key="4">
    <source>
        <dbReference type="ARBA" id="ARBA00022840"/>
    </source>
</evidence>
<feature type="transmembrane region" description="Helical" evidence="9">
    <location>
        <begin position="317"/>
        <end position="339"/>
    </location>
</feature>
<evidence type="ECO:0000313" key="11">
    <source>
        <dbReference type="EMBL" id="CAF3822546.1"/>
    </source>
</evidence>
<comment type="subcellular location">
    <subcellularLocation>
        <location evidence="1">Membrane</location>
        <topology evidence="1">Single-pass membrane protein</topology>
    </subcellularLocation>
</comment>
<evidence type="ECO:0000256" key="5">
    <source>
        <dbReference type="ARBA" id="ARBA00022989"/>
    </source>
</evidence>
<evidence type="ECO:0000256" key="3">
    <source>
        <dbReference type="ARBA" id="ARBA00022741"/>
    </source>
</evidence>
<dbReference type="CDD" id="cd00063">
    <property type="entry name" value="FN3"/>
    <property type="match status" value="1"/>
</dbReference>
<evidence type="ECO:0000259" key="10">
    <source>
        <dbReference type="PROSITE" id="PS50853"/>
    </source>
</evidence>
<name>A0A819CL08_9BILA</name>
<dbReference type="InterPro" id="IPR050449">
    <property type="entry name" value="Ephrin_rcpt_TKs"/>
</dbReference>
<evidence type="ECO:0000313" key="12">
    <source>
        <dbReference type="Proteomes" id="UP000663836"/>
    </source>
</evidence>
<dbReference type="InterPro" id="IPR036116">
    <property type="entry name" value="FN3_sf"/>
</dbReference>
<proteinExistence type="predicted"/>
<dbReference type="GO" id="GO:0005524">
    <property type="term" value="F:ATP binding"/>
    <property type="evidence" value="ECO:0007669"/>
    <property type="project" value="UniProtKB-KW"/>
</dbReference>
<evidence type="ECO:0000256" key="2">
    <source>
        <dbReference type="ARBA" id="ARBA00022692"/>
    </source>
</evidence>
<keyword evidence="4" id="KW-0067">ATP-binding</keyword>
<dbReference type="Proteomes" id="UP000663836">
    <property type="component" value="Unassembled WGS sequence"/>
</dbReference>
<dbReference type="InterPro" id="IPR003961">
    <property type="entry name" value="FN3_dom"/>
</dbReference>
<accession>A0A819CL08</accession>
<dbReference type="Gene3D" id="2.60.40.10">
    <property type="entry name" value="Immunoglobulins"/>
    <property type="match status" value="3"/>
</dbReference>
<feature type="domain" description="Fibronectin type-III" evidence="10">
    <location>
        <begin position="210"/>
        <end position="306"/>
    </location>
</feature>
<evidence type="ECO:0000256" key="1">
    <source>
        <dbReference type="ARBA" id="ARBA00004167"/>
    </source>
</evidence>